<evidence type="ECO:0000313" key="2">
    <source>
        <dbReference type="Proteomes" id="UP000800082"/>
    </source>
</evidence>
<sequence>MDYYRCSDEALRRELDRRHFATYGNHDLLSEQLRADDDAKGSEATTVTTRYPSTCASREINLMRTAEFGQTVPATQLVNQRIIYWNLNTFFPALQLFFESGSSCTIDGGRLPGAVIGLDPQLRFRLTDCTHEEQGRFTKCIVPDKFAHSSAGIKIVEATVAQRTSVAAKSRASSGLLSTSETQHLDIMQEAHTVVGLRLSGMTDMGYVWAKTEAPSAQAGNRKWGDVRLAGLRNDTPASFLGLPADLPKPGGELMVVEKGTMIMLPAVTPSGLDRLGRPWI</sequence>
<accession>A0A6A5S3Y5</accession>
<dbReference type="Proteomes" id="UP000800082">
    <property type="component" value="Unassembled WGS sequence"/>
</dbReference>
<proteinExistence type="predicted"/>
<reference evidence="1" key="1">
    <citation type="journal article" date="2020" name="Stud. Mycol.">
        <title>101 Dothideomycetes genomes: a test case for predicting lifestyles and emergence of pathogens.</title>
        <authorList>
            <person name="Haridas S."/>
            <person name="Albert R."/>
            <person name="Binder M."/>
            <person name="Bloem J."/>
            <person name="Labutti K."/>
            <person name="Salamov A."/>
            <person name="Andreopoulos B."/>
            <person name="Baker S."/>
            <person name="Barry K."/>
            <person name="Bills G."/>
            <person name="Bluhm B."/>
            <person name="Cannon C."/>
            <person name="Castanera R."/>
            <person name="Culley D."/>
            <person name="Daum C."/>
            <person name="Ezra D."/>
            <person name="Gonzalez J."/>
            <person name="Henrissat B."/>
            <person name="Kuo A."/>
            <person name="Liang C."/>
            <person name="Lipzen A."/>
            <person name="Lutzoni F."/>
            <person name="Magnuson J."/>
            <person name="Mondo S."/>
            <person name="Nolan M."/>
            <person name="Ohm R."/>
            <person name="Pangilinan J."/>
            <person name="Park H.-J."/>
            <person name="Ramirez L."/>
            <person name="Alfaro M."/>
            <person name="Sun H."/>
            <person name="Tritt A."/>
            <person name="Yoshinaga Y."/>
            <person name="Zwiers L.-H."/>
            <person name="Turgeon B."/>
            <person name="Goodwin S."/>
            <person name="Spatafora J."/>
            <person name="Crous P."/>
            <person name="Grigoriev I."/>
        </authorList>
    </citation>
    <scope>NUCLEOTIDE SEQUENCE</scope>
    <source>
        <strain evidence="1">CBS 183.55</strain>
    </source>
</reference>
<dbReference type="OrthoDB" id="5356769at2759"/>
<dbReference type="GeneID" id="54345589"/>
<dbReference type="EMBL" id="ML978959">
    <property type="protein sequence ID" value="KAF1932207.1"/>
    <property type="molecule type" value="Genomic_DNA"/>
</dbReference>
<protein>
    <submittedName>
        <fullName evidence="1">Uncharacterized protein</fullName>
    </submittedName>
</protein>
<evidence type="ECO:0000313" key="1">
    <source>
        <dbReference type="EMBL" id="KAF1932207.1"/>
    </source>
</evidence>
<dbReference type="RefSeq" id="XP_033452455.1">
    <property type="nucleotide sequence ID" value="XM_033587942.1"/>
</dbReference>
<organism evidence="1 2">
    <name type="scientific">Didymella exigua CBS 183.55</name>
    <dbReference type="NCBI Taxonomy" id="1150837"/>
    <lineage>
        <taxon>Eukaryota</taxon>
        <taxon>Fungi</taxon>
        <taxon>Dikarya</taxon>
        <taxon>Ascomycota</taxon>
        <taxon>Pezizomycotina</taxon>
        <taxon>Dothideomycetes</taxon>
        <taxon>Pleosporomycetidae</taxon>
        <taxon>Pleosporales</taxon>
        <taxon>Pleosporineae</taxon>
        <taxon>Didymellaceae</taxon>
        <taxon>Didymella</taxon>
    </lineage>
</organism>
<gene>
    <name evidence="1" type="ORF">M421DRAFT_1864</name>
</gene>
<keyword evidence="2" id="KW-1185">Reference proteome</keyword>
<name>A0A6A5S3Y5_9PLEO</name>
<dbReference type="AlphaFoldDB" id="A0A6A5S3Y5"/>